<dbReference type="OrthoDB" id="3344725at2759"/>
<protein>
    <submittedName>
        <fullName evidence="1">Uncharacterized protein</fullName>
    </submittedName>
</protein>
<organism evidence="1 2">
    <name type="scientific">Cronartium quercuum f. sp. fusiforme G11</name>
    <dbReference type="NCBI Taxonomy" id="708437"/>
    <lineage>
        <taxon>Eukaryota</taxon>
        <taxon>Fungi</taxon>
        <taxon>Dikarya</taxon>
        <taxon>Basidiomycota</taxon>
        <taxon>Pucciniomycotina</taxon>
        <taxon>Pucciniomycetes</taxon>
        <taxon>Pucciniales</taxon>
        <taxon>Coleosporiaceae</taxon>
        <taxon>Cronartium</taxon>
    </lineage>
</organism>
<name>A0A9P6NZ29_9BASI</name>
<dbReference type="AlphaFoldDB" id="A0A9P6NZ29"/>
<evidence type="ECO:0000313" key="2">
    <source>
        <dbReference type="Proteomes" id="UP000886653"/>
    </source>
</evidence>
<sequence length="203" mass="22403">MDIDHIAPSATGQPTDGTSPVILLLNRGDQLTQAFQKVYNDSITHVQTLKSAEQQCVNLANLPARNSLASVTVQYPSMRERTMATLQQTVEEAQAGIRTSLDSLERILDELSQLLFSVDVYLADPKLVGSTGFNPTSALQHLSALFSAHQAELLSKRELFSSYNCEEIGVDELLSRWRVCDELKGLNKETMDDLADVMGTWST</sequence>
<evidence type="ECO:0000313" key="1">
    <source>
        <dbReference type="EMBL" id="KAG0152116.1"/>
    </source>
</evidence>
<reference evidence="1" key="1">
    <citation type="submission" date="2013-11" db="EMBL/GenBank/DDBJ databases">
        <title>Genome sequence of the fusiform rust pathogen reveals effectors for host alternation and coevolution with pine.</title>
        <authorList>
            <consortium name="DOE Joint Genome Institute"/>
            <person name="Smith K."/>
            <person name="Pendleton A."/>
            <person name="Kubisiak T."/>
            <person name="Anderson C."/>
            <person name="Salamov A."/>
            <person name="Aerts A."/>
            <person name="Riley R."/>
            <person name="Clum A."/>
            <person name="Lindquist E."/>
            <person name="Ence D."/>
            <person name="Campbell M."/>
            <person name="Kronenberg Z."/>
            <person name="Feau N."/>
            <person name="Dhillon B."/>
            <person name="Hamelin R."/>
            <person name="Burleigh J."/>
            <person name="Smith J."/>
            <person name="Yandell M."/>
            <person name="Nelson C."/>
            <person name="Grigoriev I."/>
            <person name="Davis J."/>
        </authorList>
    </citation>
    <scope>NUCLEOTIDE SEQUENCE</scope>
    <source>
        <strain evidence="1">G11</strain>
    </source>
</reference>
<gene>
    <name evidence="1" type="ORF">CROQUDRAFT_103111</name>
</gene>
<dbReference type="EMBL" id="MU167209">
    <property type="protein sequence ID" value="KAG0152116.1"/>
    <property type="molecule type" value="Genomic_DNA"/>
</dbReference>
<proteinExistence type="predicted"/>
<keyword evidence="2" id="KW-1185">Reference proteome</keyword>
<accession>A0A9P6NZ29</accession>
<dbReference type="Proteomes" id="UP000886653">
    <property type="component" value="Unassembled WGS sequence"/>
</dbReference>
<comment type="caution">
    <text evidence="1">The sequence shown here is derived from an EMBL/GenBank/DDBJ whole genome shotgun (WGS) entry which is preliminary data.</text>
</comment>